<keyword evidence="1" id="KW-0812">Transmembrane</keyword>
<name>A0A417Z0F2_9BACI</name>
<dbReference type="OrthoDB" id="9887476at2"/>
<dbReference type="EMBL" id="QWEG01000001">
    <property type="protein sequence ID" value="RHW43401.1"/>
    <property type="molecule type" value="Genomic_DNA"/>
</dbReference>
<dbReference type="RefSeq" id="WP_118919009.1">
    <property type="nucleotide sequence ID" value="NZ_QWEG01000001.1"/>
</dbReference>
<dbReference type="Proteomes" id="UP000284416">
    <property type="component" value="Unassembled WGS sequence"/>
</dbReference>
<reference evidence="2 3" key="1">
    <citation type="journal article" date="2017" name="Int. J. Syst. Evol. Microbiol.">
        <title>Bacillus notoginsengisoli sp. nov., a novel bacterium isolated from the rhizosphere of Panax notoginseng.</title>
        <authorList>
            <person name="Zhang M.Y."/>
            <person name="Cheng J."/>
            <person name="Cai Y."/>
            <person name="Zhang T.Y."/>
            <person name="Wu Y.Y."/>
            <person name="Manikprabhu D."/>
            <person name="Li W.J."/>
            <person name="Zhang Y.X."/>
        </authorList>
    </citation>
    <scope>NUCLEOTIDE SEQUENCE [LARGE SCALE GENOMIC DNA]</scope>
    <source>
        <strain evidence="2 3">JCM 30743</strain>
    </source>
</reference>
<gene>
    <name evidence="2" type="ORF">D1B31_01700</name>
</gene>
<dbReference type="AlphaFoldDB" id="A0A417Z0F2"/>
<keyword evidence="1" id="KW-0472">Membrane</keyword>
<evidence type="ECO:0000256" key="1">
    <source>
        <dbReference type="SAM" id="Phobius"/>
    </source>
</evidence>
<keyword evidence="3" id="KW-1185">Reference proteome</keyword>
<comment type="caution">
    <text evidence="2">The sequence shown here is derived from an EMBL/GenBank/DDBJ whole genome shotgun (WGS) entry which is preliminary data.</text>
</comment>
<organism evidence="2 3">
    <name type="scientific">Neobacillus notoginsengisoli</name>
    <dbReference type="NCBI Taxonomy" id="1578198"/>
    <lineage>
        <taxon>Bacteria</taxon>
        <taxon>Bacillati</taxon>
        <taxon>Bacillota</taxon>
        <taxon>Bacilli</taxon>
        <taxon>Bacillales</taxon>
        <taxon>Bacillaceae</taxon>
        <taxon>Neobacillus</taxon>
    </lineage>
</organism>
<evidence type="ECO:0000313" key="2">
    <source>
        <dbReference type="EMBL" id="RHW43401.1"/>
    </source>
</evidence>
<protein>
    <submittedName>
        <fullName evidence="2">Uncharacterized protein</fullName>
    </submittedName>
</protein>
<accession>A0A417Z0F2</accession>
<proteinExistence type="predicted"/>
<evidence type="ECO:0000313" key="3">
    <source>
        <dbReference type="Proteomes" id="UP000284416"/>
    </source>
</evidence>
<feature type="transmembrane region" description="Helical" evidence="1">
    <location>
        <begin position="12"/>
        <end position="28"/>
    </location>
</feature>
<keyword evidence="1" id="KW-1133">Transmembrane helix</keyword>
<sequence length="177" mass="20545">MGRYLKNTQKLISYGFILLLFFVAIGIMDRNEDTQDQLSNRIETSKERLFLKPIFRPVNTAYNEVVTNPTKENKEAFVASLEYCDTIIQTYILLNVDEETLKKTYNLSNLAEVEFADKKLINLDFSQTQDRLVGKSVLDIAAQFQTEIYADLDKPESLVRRYIDSANEIKRLIEKTK</sequence>